<dbReference type="Gene3D" id="1.20.1250.20">
    <property type="entry name" value="MFS general substrate transporter like domains"/>
    <property type="match status" value="1"/>
</dbReference>
<dbReference type="AlphaFoldDB" id="A0A426TYX3"/>
<keyword evidence="3 5" id="KW-1133">Transmembrane helix</keyword>
<dbReference type="PROSITE" id="PS50850">
    <property type="entry name" value="MFS"/>
    <property type="match status" value="1"/>
</dbReference>
<evidence type="ECO:0000256" key="5">
    <source>
        <dbReference type="SAM" id="Phobius"/>
    </source>
</evidence>
<dbReference type="EMBL" id="RSAS01000460">
    <property type="protein sequence ID" value="RRR71297.1"/>
    <property type="molecule type" value="Genomic_DNA"/>
</dbReference>
<dbReference type="GO" id="GO:0005886">
    <property type="term" value="C:plasma membrane"/>
    <property type="evidence" value="ECO:0007669"/>
    <property type="project" value="UniProtKB-SubCell"/>
</dbReference>
<dbReference type="InterPro" id="IPR020846">
    <property type="entry name" value="MFS_dom"/>
</dbReference>
<comment type="subcellular location">
    <subcellularLocation>
        <location evidence="1">Cell membrane</location>
        <topology evidence="1">Multi-pass membrane protein</topology>
    </subcellularLocation>
</comment>
<dbReference type="PANTHER" id="PTHR23520">
    <property type="entry name" value="TRANSPORTER, PUTATIVE (AFU_ORTHOLOGUE AFUA_3G04000)-RELATED"/>
    <property type="match status" value="1"/>
</dbReference>
<feature type="domain" description="Major facilitator superfamily (MFS) profile" evidence="6">
    <location>
        <begin position="74"/>
        <end position="267"/>
    </location>
</feature>
<feature type="non-terminal residue" evidence="7">
    <location>
        <position position="1"/>
    </location>
</feature>
<evidence type="ECO:0000259" key="6">
    <source>
        <dbReference type="PROSITE" id="PS50850"/>
    </source>
</evidence>
<dbReference type="SUPFAM" id="SSF103473">
    <property type="entry name" value="MFS general substrate transporter"/>
    <property type="match status" value="1"/>
</dbReference>
<accession>A0A426TYX3</accession>
<feature type="transmembrane region" description="Helical" evidence="5">
    <location>
        <begin position="210"/>
        <end position="229"/>
    </location>
</feature>
<keyword evidence="2 5" id="KW-0812">Transmembrane</keyword>
<feature type="transmembrane region" description="Helical" evidence="5">
    <location>
        <begin position="6"/>
        <end position="25"/>
    </location>
</feature>
<reference evidence="7 8" key="1">
    <citation type="submission" date="2018-12" db="EMBL/GenBank/DDBJ databases">
        <title>Genome Sequence of Candidatus Viridilinea halotolerans isolated from saline sulfide-rich spring.</title>
        <authorList>
            <person name="Grouzdev D.S."/>
            <person name="Burganskaya E.I."/>
            <person name="Krutkina M.S."/>
            <person name="Sukhacheva M.V."/>
            <person name="Gorlenko V.M."/>
        </authorList>
    </citation>
    <scope>NUCLEOTIDE SEQUENCE [LARGE SCALE GENOMIC DNA]</scope>
    <source>
        <strain evidence="7">Chok-6</strain>
    </source>
</reference>
<dbReference type="InterPro" id="IPR036259">
    <property type="entry name" value="MFS_trans_sf"/>
</dbReference>
<keyword evidence="4 5" id="KW-0472">Membrane</keyword>
<evidence type="ECO:0000313" key="8">
    <source>
        <dbReference type="Proteomes" id="UP000280307"/>
    </source>
</evidence>
<feature type="transmembrane region" description="Helical" evidence="5">
    <location>
        <begin position="126"/>
        <end position="148"/>
    </location>
</feature>
<name>A0A426TYX3_9CHLR</name>
<dbReference type="PANTHER" id="PTHR23520:SF5">
    <property type="entry name" value="TRANSPORTER, PUTATIVE (AFU_ORTHOLOGUE AFUA_3G04000)-RELATED"/>
    <property type="match status" value="1"/>
</dbReference>
<dbReference type="Proteomes" id="UP000280307">
    <property type="component" value="Unassembled WGS sequence"/>
</dbReference>
<sequence length="267" mass="28755">TIYRIIFGLAAFIALLALLPLRLPLSTSPSARPLAGRRRLRRKKSVWGTAPTAAFRATALKFMRMGLRPRQPGALLVAELRQLLYWSRYAIPFVFSPLFISCGAALLIPFLNIYFRQRFDAPDAALGLIFAAIGVATGAATLLAPWLAHHLGYMGSVVVTQALAIPCLLLLAAASNLWLAAGIALVRGALMNMASPLYEAYAMERTPEAARPLVIGLINGAFSLGYIVGPSISAQVQRDYGFGPLFAATAILYACGAAVNYMLFVKK</sequence>
<comment type="caution">
    <text evidence="7">The sequence shown here is derived from an EMBL/GenBank/DDBJ whole genome shotgun (WGS) entry which is preliminary data.</text>
</comment>
<dbReference type="InterPro" id="IPR011701">
    <property type="entry name" value="MFS"/>
</dbReference>
<evidence type="ECO:0000256" key="1">
    <source>
        <dbReference type="ARBA" id="ARBA00004651"/>
    </source>
</evidence>
<dbReference type="Pfam" id="PF07690">
    <property type="entry name" value="MFS_1"/>
    <property type="match status" value="1"/>
</dbReference>
<feature type="transmembrane region" description="Helical" evidence="5">
    <location>
        <begin position="241"/>
        <end position="264"/>
    </location>
</feature>
<gene>
    <name evidence="7" type="ORF">EI684_11755</name>
</gene>
<feature type="transmembrane region" description="Helical" evidence="5">
    <location>
        <begin position="89"/>
        <end position="114"/>
    </location>
</feature>
<evidence type="ECO:0000256" key="4">
    <source>
        <dbReference type="ARBA" id="ARBA00023136"/>
    </source>
</evidence>
<evidence type="ECO:0000256" key="2">
    <source>
        <dbReference type="ARBA" id="ARBA00022692"/>
    </source>
</evidence>
<protein>
    <submittedName>
        <fullName evidence="7">MFS transporter</fullName>
    </submittedName>
</protein>
<evidence type="ECO:0000313" key="7">
    <source>
        <dbReference type="EMBL" id="RRR71297.1"/>
    </source>
</evidence>
<dbReference type="GO" id="GO:0022857">
    <property type="term" value="F:transmembrane transporter activity"/>
    <property type="evidence" value="ECO:0007669"/>
    <property type="project" value="InterPro"/>
</dbReference>
<evidence type="ECO:0000256" key="3">
    <source>
        <dbReference type="ARBA" id="ARBA00022989"/>
    </source>
</evidence>
<feature type="transmembrane region" description="Helical" evidence="5">
    <location>
        <begin position="168"/>
        <end position="190"/>
    </location>
</feature>
<organism evidence="7 8">
    <name type="scientific">Candidatus Viridilinea halotolerans</name>
    <dbReference type="NCBI Taxonomy" id="2491704"/>
    <lineage>
        <taxon>Bacteria</taxon>
        <taxon>Bacillati</taxon>
        <taxon>Chloroflexota</taxon>
        <taxon>Chloroflexia</taxon>
        <taxon>Chloroflexales</taxon>
        <taxon>Chloroflexineae</taxon>
        <taxon>Oscillochloridaceae</taxon>
        <taxon>Candidatus Viridilinea</taxon>
    </lineage>
</organism>
<proteinExistence type="predicted"/>